<name>A0AAN7TP83_9PEZI</name>
<dbReference type="SUPFAM" id="SSF50729">
    <property type="entry name" value="PH domain-like"/>
    <property type="match status" value="1"/>
</dbReference>
<evidence type="ECO:0000256" key="4">
    <source>
        <dbReference type="ARBA" id="ARBA00022664"/>
    </source>
</evidence>
<dbReference type="Proteomes" id="UP001310890">
    <property type="component" value="Unassembled WGS sequence"/>
</dbReference>
<reference evidence="6" key="1">
    <citation type="submission" date="2023-08" db="EMBL/GenBank/DDBJ databases">
        <title>Black Yeasts Isolated from many extreme environments.</title>
        <authorList>
            <person name="Coleine C."/>
            <person name="Stajich J.E."/>
            <person name="Selbmann L."/>
        </authorList>
    </citation>
    <scope>NUCLEOTIDE SEQUENCE</scope>
    <source>
        <strain evidence="6">CCFEE 5401</strain>
    </source>
</reference>
<comment type="similarity">
    <text evidence="2">Belongs to the DCP1 family.</text>
</comment>
<evidence type="ECO:0000256" key="2">
    <source>
        <dbReference type="ARBA" id="ARBA00008778"/>
    </source>
</evidence>
<comment type="caution">
    <text evidence="6">The sequence shown here is derived from an EMBL/GenBank/DDBJ whole genome shotgun (WGS) entry which is preliminary data.</text>
</comment>
<dbReference type="PANTHER" id="PTHR16290:SF0">
    <property type="entry name" value="DECAPPING PROTEIN 1, ISOFORM A"/>
    <property type="match status" value="1"/>
</dbReference>
<dbReference type="PANTHER" id="PTHR16290">
    <property type="entry name" value="TRANSCRIPTION FACTOR SMIF DECAPPING ENZYME DCP1"/>
    <property type="match status" value="1"/>
</dbReference>
<dbReference type="GO" id="GO:0000290">
    <property type="term" value="P:deadenylation-dependent decapping of nuclear-transcribed mRNA"/>
    <property type="evidence" value="ECO:0007669"/>
    <property type="project" value="InterPro"/>
</dbReference>
<gene>
    <name evidence="6" type="ORF">LTR62_000356</name>
</gene>
<dbReference type="GO" id="GO:0008047">
    <property type="term" value="F:enzyme activator activity"/>
    <property type="evidence" value="ECO:0007669"/>
    <property type="project" value="InterPro"/>
</dbReference>
<keyword evidence="3" id="KW-0963">Cytoplasm</keyword>
<dbReference type="CDD" id="cd13182">
    <property type="entry name" value="EVH1-like_Dcp1"/>
    <property type="match status" value="1"/>
</dbReference>
<evidence type="ECO:0000256" key="5">
    <source>
        <dbReference type="SAM" id="MobiDB-lite"/>
    </source>
</evidence>
<dbReference type="GO" id="GO:0003729">
    <property type="term" value="F:mRNA binding"/>
    <property type="evidence" value="ECO:0007669"/>
    <property type="project" value="TreeGrafter"/>
</dbReference>
<dbReference type="InterPro" id="IPR011993">
    <property type="entry name" value="PH-like_dom_sf"/>
</dbReference>
<organism evidence="6 7">
    <name type="scientific">Meristemomyces frigidus</name>
    <dbReference type="NCBI Taxonomy" id="1508187"/>
    <lineage>
        <taxon>Eukaryota</taxon>
        <taxon>Fungi</taxon>
        <taxon>Dikarya</taxon>
        <taxon>Ascomycota</taxon>
        <taxon>Pezizomycotina</taxon>
        <taxon>Dothideomycetes</taxon>
        <taxon>Dothideomycetidae</taxon>
        <taxon>Mycosphaerellales</taxon>
        <taxon>Teratosphaeriaceae</taxon>
        <taxon>Meristemomyces</taxon>
    </lineage>
</organism>
<evidence type="ECO:0000313" key="7">
    <source>
        <dbReference type="Proteomes" id="UP001310890"/>
    </source>
</evidence>
<dbReference type="GO" id="GO:0000932">
    <property type="term" value="C:P-body"/>
    <property type="evidence" value="ECO:0007669"/>
    <property type="project" value="TreeGrafter"/>
</dbReference>
<evidence type="ECO:0000313" key="6">
    <source>
        <dbReference type="EMBL" id="KAK5115900.1"/>
    </source>
</evidence>
<dbReference type="GO" id="GO:0006397">
    <property type="term" value="P:mRNA processing"/>
    <property type="evidence" value="ECO:0007669"/>
    <property type="project" value="UniProtKB-KW"/>
</dbReference>
<proteinExistence type="inferred from homology"/>
<feature type="region of interest" description="Disordered" evidence="5">
    <location>
        <begin position="1"/>
        <end position="47"/>
    </location>
</feature>
<dbReference type="GO" id="GO:0031087">
    <property type="term" value="P:deadenylation-independent decapping of nuclear-transcribed mRNA"/>
    <property type="evidence" value="ECO:0007669"/>
    <property type="project" value="TreeGrafter"/>
</dbReference>
<accession>A0AAN7TP83</accession>
<evidence type="ECO:0000256" key="1">
    <source>
        <dbReference type="ARBA" id="ARBA00004496"/>
    </source>
</evidence>
<dbReference type="InterPro" id="IPR010334">
    <property type="entry name" value="Dcp1"/>
</dbReference>
<keyword evidence="4" id="KW-0507">mRNA processing</keyword>
<evidence type="ECO:0000256" key="3">
    <source>
        <dbReference type="ARBA" id="ARBA00022490"/>
    </source>
</evidence>
<feature type="compositionally biased region" description="Polar residues" evidence="5">
    <location>
        <begin position="7"/>
        <end position="22"/>
    </location>
</feature>
<dbReference type="Pfam" id="PF06058">
    <property type="entry name" value="DCP1"/>
    <property type="match status" value="1"/>
</dbReference>
<protein>
    <recommendedName>
        <fullName evidence="8">PH domain-like protein</fullName>
    </recommendedName>
</protein>
<dbReference type="Gene3D" id="2.30.29.30">
    <property type="entry name" value="Pleckstrin-homology domain (PH domain)/Phosphotyrosine-binding domain (PTB)"/>
    <property type="match status" value="1"/>
</dbReference>
<comment type="subcellular location">
    <subcellularLocation>
        <location evidence="1">Cytoplasm</location>
    </subcellularLocation>
</comment>
<feature type="compositionally biased region" description="Pro residues" evidence="5">
    <location>
        <begin position="34"/>
        <end position="45"/>
    </location>
</feature>
<dbReference type="AlphaFoldDB" id="A0AAN7TP83"/>
<dbReference type="EMBL" id="JAVRRL010000010">
    <property type="protein sequence ID" value="KAK5115900.1"/>
    <property type="molecule type" value="Genomic_DNA"/>
</dbReference>
<evidence type="ECO:0008006" key="8">
    <source>
        <dbReference type="Google" id="ProtNLM"/>
    </source>
</evidence>
<sequence>MPRPSKRNGSTRAASLQPQAVVQSDYDDTDAPTDAPPPNLPPPPQRSNVELNLAVLRRHAPEIEQILAIAPFAVLYTFSTDTQTWEKCGIEGTLFVCHLQGGRYNTVILNRKSLDNFIMELKSGDDVEITPEFVILQTKAEDGMDMINGIWIFEDGEGKPSVKEVVATTIQACALQAQMVREGEVHEHAYDVEEQEYVMDGTTQIEAQIQEEETVTQQAQAEKRLDLLQLFGGKALQPNVVPTPVMSSEVPPAEFAEARFTPTLDTDFFRKSSGPVAAPQAPPPTQQSLLLDLFKK</sequence>